<dbReference type="SUPFAM" id="SSF56235">
    <property type="entry name" value="N-terminal nucleophile aminohydrolases (Ntn hydrolases)"/>
    <property type="match status" value="1"/>
</dbReference>
<dbReference type="Proteomes" id="UP000048984">
    <property type="component" value="Unassembled WGS sequence"/>
</dbReference>
<dbReference type="OrthoDB" id="9804310at2"/>
<dbReference type="RefSeq" id="WP_054357821.1">
    <property type="nucleotide sequence ID" value="NZ_JAPCYQ010000001.1"/>
</dbReference>
<dbReference type="PANTHER" id="PTHR43187:SF1">
    <property type="entry name" value="GLUTAMINE AMIDOTRANSFERASE DUG3-RELATED"/>
    <property type="match status" value="1"/>
</dbReference>
<dbReference type="Pfam" id="PF13230">
    <property type="entry name" value="GATase_4"/>
    <property type="match status" value="1"/>
</dbReference>
<gene>
    <name evidence="3" type="ORF">ABB55_04960</name>
</gene>
<evidence type="ECO:0000313" key="3">
    <source>
        <dbReference type="EMBL" id="KPL51659.1"/>
    </source>
</evidence>
<evidence type="ECO:0000259" key="2">
    <source>
        <dbReference type="PROSITE" id="PS51278"/>
    </source>
</evidence>
<reference evidence="3 4" key="2">
    <citation type="submission" date="2015-10" db="EMBL/GenBank/DDBJ databases">
        <title>Draft Genome Sequence of Prosthecomicrobium hirschii ATCC 27832.</title>
        <authorList>
            <person name="Daniel J."/>
            <person name="Givan S.A."/>
            <person name="Brun Y.V."/>
            <person name="Brown P.J."/>
        </authorList>
    </citation>
    <scope>NUCLEOTIDE SEQUENCE [LARGE SCALE GENOMIC DNA]</scope>
    <source>
        <strain evidence="3 4">16</strain>
    </source>
</reference>
<dbReference type="PROSITE" id="PS51278">
    <property type="entry name" value="GATASE_TYPE_2"/>
    <property type="match status" value="1"/>
</dbReference>
<keyword evidence="3" id="KW-0808">Transferase</keyword>
<evidence type="ECO:0000256" key="1">
    <source>
        <dbReference type="ARBA" id="ARBA00022962"/>
    </source>
</evidence>
<keyword evidence="1 3" id="KW-0315">Glutamine amidotransferase</keyword>
<keyword evidence="4" id="KW-1185">Reference proteome</keyword>
<dbReference type="PANTHER" id="PTHR43187">
    <property type="entry name" value="GLUTAMINE AMIDOTRANSFERASE DUG3-RELATED"/>
    <property type="match status" value="1"/>
</dbReference>
<comment type="caution">
    <text evidence="3">The sequence shown here is derived from an EMBL/GenBank/DDBJ whole genome shotgun (WGS) entry which is preliminary data.</text>
</comment>
<organism evidence="3 4">
    <name type="scientific">Prosthecodimorpha hirschii</name>
    <dbReference type="NCBI Taxonomy" id="665126"/>
    <lineage>
        <taxon>Bacteria</taxon>
        <taxon>Pseudomonadati</taxon>
        <taxon>Pseudomonadota</taxon>
        <taxon>Alphaproteobacteria</taxon>
        <taxon>Hyphomicrobiales</taxon>
        <taxon>Ancalomicrobiaceae</taxon>
        <taxon>Prosthecodimorpha</taxon>
    </lineage>
</organism>
<dbReference type="InterPro" id="IPR052373">
    <property type="entry name" value="Gamma-glu_amide_hydrolase"/>
</dbReference>
<proteinExistence type="predicted"/>
<dbReference type="CDD" id="cd01908">
    <property type="entry name" value="YafJ"/>
    <property type="match status" value="1"/>
</dbReference>
<dbReference type="InterPro" id="IPR017932">
    <property type="entry name" value="GATase_2_dom"/>
</dbReference>
<reference evidence="3 4" key="1">
    <citation type="submission" date="2015-09" db="EMBL/GenBank/DDBJ databases">
        <authorList>
            <person name="Jackson K.R."/>
            <person name="Lunt B.L."/>
            <person name="Fisher J.N.B."/>
            <person name="Gardner A.V."/>
            <person name="Bailey M.E."/>
            <person name="Deus L.M."/>
            <person name="Earl A.S."/>
            <person name="Gibby P.D."/>
            <person name="Hartmann K.A."/>
            <person name="Liu J.E."/>
            <person name="Manci A.M."/>
            <person name="Nielsen D.A."/>
            <person name="Solomon M.B."/>
            <person name="Breakwell D.P."/>
            <person name="Burnett S.H."/>
            <person name="Grose J.H."/>
        </authorList>
    </citation>
    <scope>NUCLEOTIDE SEQUENCE [LARGE SCALE GENOMIC DNA]</scope>
    <source>
        <strain evidence="3 4">16</strain>
    </source>
</reference>
<sequence length="265" mass="29167">MCRWVAYSGQPIFLGQLVADPEHSLIHQSRNAEEAKVGINGDGFGLGWYGERDEPGLYRETLPAWSDDNLRHIARQVRSRLFFAHVRASTGTATSRANCHPFAHGRWLFMHNGQIGGWSRLRRAVEARIPDALYACRTGTTDSEAMFLMTLGQGGETDPVGAMTGTLSALRALMVDAGIDEPLRVTAALSDGSRLYAFRYASDGRPPSLYWRQTASAIEIVSEPVDRHRDEWHAVPDRSALVCCARCACEVVPLAVEEPARAEAA</sequence>
<evidence type="ECO:0000313" key="4">
    <source>
        <dbReference type="Proteomes" id="UP000048984"/>
    </source>
</evidence>
<dbReference type="EMBL" id="LJYW01000001">
    <property type="protein sequence ID" value="KPL51659.1"/>
    <property type="molecule type" value="Genomic_DNA"/>
</dbReference>
<dbReference type="Gene3D" id="3.60.20.10">
    <property type="entry name" value="Glutamine Phosphoribosylpyrophosphate, subunit 1, domain 1"/>
    <property type="match status" value="1"/>
</dbReference>
<dbReference type="AlphaFoldDB" id="A0A0P6VKK0"/>
<protein>
    <submittedName>
        <fullName evidence="3">Glutamine amidotransferase</fullName>
    </submittedName>
</protein>
<feature type="domain" description="Glutamine amidotransferase type-2" evidence="2">
    <location>
        <begin position="2"/>
        <end position="265"/>
    </location>
</feature>
<name>A0A0P6VKK0_9HYPH</name>
<accession>A0A0P6VKK0</accession>
<dbReference type="GO" id="GO:0016740">
    <property type="term" value="F:transferase activity"/>
    <property type="evidence" value="ECO:0007669"/>
    <property type="project" value="UniProtKB-KW"/>
</dbReference>
<dbReference type="STRING" id="665126.ABB55_04960"/>
<dbReference type="InterPro" id="IPR029055">
    <property type="entry name" value="Ntn_hydrolases_N"/>
</dbReference>
<dbReference type="InterPro" id="IPR026869">
    <property type="entry name" value="EgtC-like"/>
</dbReference>